<name>A0A915J3Y3_ROMCU</name>
<dbReference type="AlphaFoldDB" id="A0A915J3Y3"/>
<dbReference type="Proteomes" id="UP000887565">
    <property type="component" value="Unplaced"/>
</dbReference>
<reference evidence="3" key="1">
    <citation type="submission" date="2022-11" db="UniProtKB">
        <authorList>
            <consortium name="WormBaseParasite"/>
        </authorList>
    </citation>
    <scope>IDENTIFICATION</scope>
</reference>
<protein>
    <submittedName>
        <fullName evidence="3">Uncharacterized protein</fullName>
    </submittedName>
</protein>
<evidence type="ECO:0000313" key="2">
    <source>
        <dbReference type="Proteomes" id="UP000887565"/>
    </source>
</evidence>
<proteinExistence type="predicted"/>
<evidence type="ECO:0000313" key="3">
    <source>
        <dbReference type="WBParaSite" id="nRc.2.0.1.t20538-RA"/>
    </source>
</evidence>
<accession>A0A915J3Y3</accession>
<sequence length="94" mass="10498">MGGTSKDENFSNYQIKDVGPPSMFIYTGTLQNQKTNEPTKCQNAHPRVAGTGEQEDTIDTTTTRISSKLKALRQKEPLWSTKPYTVTCNVEKKS</sequence>
<organism evidence="2 3">
    <name type="scientific">Romanomermis culicivorax</name>
    <name type="common">Nematode worm</name>
    <dbReference type="NCBI Taxonomy" id="13658"/>
    <lineage>
        <taxon>Eukaryota</taxon>
        <taxon>Metazoa</taxon>
        <taxon>Ecdysozoa</taxon>
        <taxon>Nematoda</taxon>
        <taxon>Enoplea</taxon>
        <taxon>Dorylaimia</taxon>
        <taxon>Mermithida</taxon>
        <taxon>Mermithoidea</taxon>
        <taxon>Mermithidae</taxon>
        <taxon>Romanomermis</taxon>
    </lineage>
</organism>
<keyword evidence="2" id="KW-1185">Reference proteome</keyword>
<evidence type="ECO:0000256" key="1">
    <source>
        <dbReference type="SAM" id="MobiDB-lite"/>
    </source>
</evidence>
<dbReference type="WBParaSite" id="nRc.2.0.1.t20538-RA">
    <property type="protein sequence ID" value="nRc.2.0.1.t20538-RA"/>
    <property type="gene ID" value="nRc.2.0.1.g20538"/>
</dbReference>
<feature type="region of interest" description="Disordered" evidence="1">
    <location>
        <begin position="34"/>
        <end position="55"/>
    </location>
</feature>